<dbReference type="PANTHER" id="PTHR10509:SF14">
    <property type="entry name" value="CAFFEOYL-COA O-METHYLTRANSFERASE 3-RELATED"/>
    <property type="match status" value="1"/>
</dbReference>
<keyword evidence="3" id="KW-0949">S-adenosyl-L-methionine</keyword>
<feature type="compositionally biased region" description="Low complexity" evidence="5">
    <location>
        <begin position="257"/>
        <end position="274"/>
    </location>
</feature>
<dbReference type="GO" id="GO:0032259">
    <property type="term" value="P:methylation"/>
    <property type="evidence" value="ECO:0007669"/>
    <property type="project" value="UniProtKB-KW"/>
</dbReference>
<accession>A0A9P6QP48</accession>
<dbReference type="SUPFAM" id="SSF53335">
    <property type="entry name" value="S-adenosyl-L-methionine-dependent methyltransferases"/>
    <property type="match status" value="1"/>
</dbReference>
<dbReference type="Pfam" id="PF01596">
    <property type="entry name" value="Methyltransf_3"/>
    <property type="match status" value="1"/>
</dbReference>
<name>A0A9P6QP48_9FUNG</name>
<dbReference type="PROSITE" id="PS51682">
    <property type="entry name" value="SAM_OMT_I"/>
    <property type="match status" value="1"/>
</dbReference>
<dbReference type="PANTHER" id="PTHR10509">
    <property type="entry name" value="O-METHYLTRANSFERASE-RELATED"/>
    <property type="match status" value="1"/>
</dbReference>
<dbReference type="AlphaFoldDB" id="A0A9P6QP48"/>
<dbReference type="OrthoDB" id="10251242at2759"/>
<feature type="region of interest" description="Disordered" evidence="5">
    <location>
        <begin position="44"/>
        <end position="64"/>
    </location>
</feature>
<dbReference type="Proteomes" id="UP000823405">
    <property type="component" value="Unassembled WGS sequence"/>
</dbReference>
<dbReference type="InterPro" id="IPR029063">
    <property type="entry name" value="SAM-dependent_MTases_sf"/>
</dbReference>
<evidence type="ECO:0008006" key="8">
    <source>
        <dbReference type="Google" id="ProtNLM"/>
    </source>
</evidence>
<comment type="similarity">
    <text evidence="4">Belongs to the class I-like SAM-binding methyltransferase superfamily. Cation-dependent O-methyltransferase family.</text>
</comment>
<evidence type="ECO:0000256" key="2">
    <source>
        <dbReference type="ARBA" id="ARBA00022679"/>
    </source>
</evidence>
<evidence type="ECO:0000256" key="1">
    <source>
        <dbReference type="ARBA" id="ARBA00022603"/>
    </source>
</evidence>
<dbReference type="GO" id="GO:0008171">
    <property type="term" value="F:O-methyltransferase activity"/>
    <property type="evidence" value="ECO:0007669"/>
    <property type="project" value="InterPro"/>
</dbReference>
<dbReference type="Gene3D" id="3.40.50.150">
    <property type="entry name" value="Vaccinia Virus protein VP39"/>
    <property type="match status" value="1"/>
</dbReference>
<evidence type="ECO:0000256" key="4">
    <source>
        <dbReference type="ARBA" id="ARBA00023453"/>
    </source>
</evidence>
<feature type="region of interest" description="Disordered" evidence="5">
    <location>
        <begin position="257"/>
        <end position="287"/>
    </location>
</feature>
<keyword evidence="7" id="KW-1185">Reference proteome</keyword>
<keyword evidence="2" id="KW-0808">Transferase</keyword>
<comment type="caution">
    <text evidence="6">The sequence shown here is derived from an EMBL/GenBank/DDBJ whole genome shotgun (WGS) entry which is preliminary data.</text>
</comment>
<dbReference type="EMBL" id="JAAAIN010002830">
    <property type="protein sequence ID" value="KAG0289767.1"/>
    <property type="molecule type" value="Genomic_DNA"/>
</dbReference>
<organism evidence="6 7">
    <name type="scientific">Linnemannia gamsii</name>
    <dbReference type="NCBI Taxonomy" id="64522"/>
    <lineage>
        <taxon>Eukaryota</taxon>
        <taxon>Fungi</taxon>
        <taxon>Fungi incertae sedis</taxon>
        <taxon>Mucoromycota</taxon>
        <taxon>Mortierellomycotina</taxon>
        <taxon>Mortierellomycetes</taxon>
        <taxon>Mortierellales</taxon>
        <taxon>Mortierellaceae</taxon>
        <taxon>Linnemannia</taxon>
    </lineage>
</organism>
<evidence type="ECO:0000256" key="5">
    <source>
        <dbReference type="SAM" id="MobiDB-lite"/>
    </source>
</evidence>
<proteinExistence type="inferred from homology"/>
<dbReference type="InterPro" id="IPR002935">
    <property type="entry name" value="SAM_O-MeTrfase"/>
</dbReference>
<dbReference type="CDD" id="cd02440">
    <property type="entry name" value="AdoMet_MTases"/>
    <property type="match status" value="1"/>
</dbReference>
<reference evidence="6" key="1">
    <citation type="journal article" date="2020" name="Fungal Divers.">
        <title>Resolving the Mortierellaceae phylogeny through synthesis of multi-gene phylogenetics and phylogenomics.</title>
        <authorList>
            <person name="Vandepol N."/>
            <person name="Liber J."/>
            <person name="Desiro A."/>
            <person name="Na H."/>
            <person name="Kennedy M."/>
            <person name="Barry K."/>
            <person name="Grigoriev I.V."/>
            <person name="Miller A.N."/>
            <person name="O'Donnell K."/>
            <person name="Stajich J.E."/>
            <person name="Bonito G."/>
        </authorList>
    </citation>
    <scope>NUCLEOTIDE SEQUENCE</scope>
    <source>
        <strain evidence="6">NVP60</strain>
    </source>
</reference>
<sequence length="333" mass="36844">MLSRQHYLIRSSLRAFTAPHTAWTPSITIIRPFHISTFQKTLHPSLTDRDPTHSTAETPETHNDRLFSYSNDHSTPLPPKFDHLHAHSLQVYPTTAGKTVSALQGQFQQMLMRLTKPKSVLELGTFMGYSAMAMADGMPKGGVIYTCEKDPKAARLSRELFEEHAYSPSTTGKEVKRKDATIEVVEGDGMASLAVLAKRNLRFDAVFLDADKGNYVNYYNFILDNDMLTDEGYILADNVLFSGLVLNSEQRKRDAAAASASSSSSSASSSTTTAFSKGKGKKGKNGEAWGGDTFQKFADHIDTFNKHVRSDPRVDVVLLPAFDGLSLIMKKRQ</sequence>
<dbReference type="InterPro" id="IPR050362">
    <property type="entry name" value="Cation-dep_OMT"/>
</dbReference>
<dbReference type="GO" id="GO:0008757">
    <property type="term" value="F:S-adenosylmethionine-dependent methyltransferase activity"/>
    <property type="evidence" value="ECO:0007669"/>
    <property type="project" value="TreeGrafter"/>
</dbReference>
<keyword evidence="1" id="KW-0489">Methyltransferase</keyword>
<evidence type="ECO:0000313" key="6">
    <source>
        <dbReference type="EMBL" id="KAG0289767.1"/>
    </source>
</evidence>
<protein>
    <recommendedName>
        <fullName evidence="8">S-adenosyl-L-methionine-dependent methyltransferase</fullName>
    </recommendedName>
</protein>
<evidence type="ECO:0000256" key="3">
    <source>
        <dbReference type="ARBA" id="ARBA00022691"/>
    </source>
</evidence>
<gene>
    <name evidence="6" type="ORF">BGZ97_006394</name>
</gene>
<evidence type="ECO:0000313" key="7">
    <source>
        <dbReference type="Proteomes" id="UP000823405"/>
    </source>
</evidence>